<dbReference type="InterPro" id="IPR015943">
    <property type="entry name" value="WD40/YVTN_repeat-like_dom_sf"/>
</dbReference>
<name>A0A5C8GN10_9BACT</name>
<dbReference type="RefSeq" id="WP_147785300.1">
    <property type="nucleotide sequence ID" value="NZ_SDIK01000004.1"/>
</dbReference>
<evidence type="ECO:0000259" key="2">
    <source>
        <dbReference type="Pfam" id="PF21544"/>
    </source>
</evidence>
<comment type="caution">
    <text evidence="3">The sequence shown here is derived from an EMBL/GenBank/DDBJ whole genome shotgun (WGS) entry which is preliminary data.</text>
</comment>
<dbReference type="Proteomes" id="UP000321612">
    <property type="component" value="Unassembled WGS sequence"/>
</dbReference>
<proteinExistence type="predicted"/>
<dbReference type="InterPro" id="IPR048954">
    <property type="entry name" value="PorZ_N"/>
</dbReference>
<dbReference type="Pfam" id="PF21544">
    <property type="entry name" value="PorZ_N_b_propeller"/>
    <property type="match status" value="1"/>
</dbReference>
<gene>
    <name evidence="3" type="ORF">ETF27_00300</name>
</gene>
<feature type="domain" description="PorZ N-terminal beta-propeller" evidence="2">
    <location>
        <begin position="48"/>
        <end position="200"/>
    </location>
</feature>
<organism evidence="3 4">
    <name type="scientific">Prevotella brunnea</name>
    <dbReference type="NCBI Taxonomy" id="2508867"/>
    <lineage>
        <taxon>Bacteria</taxon>
        <taxon>Pseudomonadati</taxon>
        <taxon>Bacteroidota</taxon>
        <taxon>Bacteroidia</taxon>
        <taxon>Bacteroidales</taxon>
        <taxon>Prevotellaceae</taxon>
        <taxon>Prevotella</taxon>
    </lineage>
</organism>
<keyword evidence="4" id="KW-1185">Reference proteome</keyword>
<dbReference type="SUPFAM" id="SSF69322">
    <property type="entry name" value="Tricorn protease domain 2"/>
    <property type="match status" value="1"/>
</dbReference>
<evidence type="ECO:0000256" key="1">
    <source>
        <dbReference type="SAM" id="SignalP"/>
    </source>
</evidence>
<sequence length="676" mass="74586">MTKRLLFFTIVYLLSFFSHRVQAGGVATWKNYMAYSNITWVEKGGKTLYVLASDNLYAYNESDNSIHTFDKTMGLNDAQIAFIGWNNAAKRLVIIYANGNIDLLDEKENITNISDYYNKSMTENKAINDLYMNGNFCYISTGFGILKLNVTNAEVSDTYNLGFNVNYTYVEGDNIYAAGSQSGLYKGSQASNLLDKKNWTRVGDYVPQTKAADPDLMAKARTLNPGGPKYNRFFFMQFKNNRLYTTGGIFESGMVELAHPGTIQVLNENEEWSIFQDNISGITGYSYQDINCLAIDPKNPEHVFAGGKTGLYEFLNGKLKAFFNKDNSPLRPAMDKDKELDNNYLLVLGLCFDDKGSLWILNSQSKSQTLFELLPDGTMVPHPHEALMRKGVGLSILSNALLDSRNLLWFVNKHFDAPALFCYQPSSDGLNAYTRFVNQDGSTVGLTAVKCVAEDLNHDIWIGTNAGPLLLRAAEMAHPDEAIFEQIKVPRDDGTNLADYLLAGVDITCMEIDGGGRKWFGTSNNGVYLISADGKQQIYHFLPSNSPLLSATIESIAINDKTGEVFFGTDKGLCSYMSDATEPVEKMSKDVTYAYPNPVKPGYTGPITIVGLTNNADIKIVTSNGALVAKGTSNGGSFVWDGNDEKGRRVASGVYMVQTADQNGDNGTVCKIAIIR</sequence>
<keyword evidence="1" id="KW-0732">Signal</keyword>
<dbReference type="EMBL" id="SDIK01000004">
    <property type="protein sequence ID" value="TXJ63412.1"/>
    <property type="molecule type" value="Genomic_DNA"/>
</dbReference>
<dbReference type="Gene3D" id="2.60.40.4070">
    <property type="match status" value="1"/>
</dbReference>
<accession>A0A5C8GN10</accession>
<feature type="chain" id="PRO_5023043013" evidence="1">
    <location>
        <begin position="24"/>
        <end position="676"/>
    </location>
</feature>
<dbReference type="OrthoDB" id="9807410at2"/>
<dbReference type="AlphaFoldDB" id="A0A5C8GN10"/>
<dbReference type="Gene3D" id="2.130.10.10">
    <property type="entry name" value="YVTN repeat-like/Quinoprotein amine dehydrogenase"/>
    <property type="match status" value="2"/>
</dbReference>
<feature type="signal peptide" evidence="1">
    <location>
        <begin position="1"/>
        <end position="23"/>
    </location>
</feature>
<protein>
    <submittedName>
        <fullName evidence="3">Por secretion system protein</fullName>
    </submittedName>
</protein>
<evidence type="ECO:0000313" key="3">
    <source>
        <dbReference type="EMBL" id="TXJ63412.1"/>
    </source>
</evidence>
<reference evidence="4" key="1">
    <citation type="submission" date="2019-05" db="EMBL/GenBank/DDBJ databases">
        <title>Prevotella brunnea sp. nov., isolated from a wound of a patient.</title>
        <authorList>
            <person name="Buhl M."/>
        </authorList>
    </citation>
    <scope>NUCLEOTIDE SEQUENCE [LARGE SCALE GENOMIC DNA]</scope>
    <source>
        <strain evidence="4">A2672</strain>
    </source>
</reference>
<evidence type="ECO:0000313" key="4">
    <source>
        <dbReference type="Proteomes" id="UP000321612"/>
    </source>
</evidence>